<accession>A0A2W0H983</accession>
<dbReference type="RefSeq" id="WP_110518276.1">
    <property type="nucleotide sequence ID" value="NZ_PDOF01000001.1"/>
</dbReference>
<gene>
    <name evidence="1" type="ORF">CR205_07365</name>
</gene>
<keyword evidence="2" id="KW-1185">Reference proteome</keyword>
<comment type="caution">
    <text evidence="1">The sequence shown here is derived from an EMBL/GenBank/DDBJ whole genome shotgun (WGS) entry which is preliminary data.</text>
</comment>
<sequence>MVDCLKMHSLAAGKASASLYINGPTGLSNILNKQNGANNRKAIIGTVFNSMRLFSLCGIAAESEWTA</sequence>
<proteinExistence type="predicted"/>
<dbReference type="Proteomes" id="UP000248066">
    <property type="component" value="Unassembled WGS sequence"/>
</dbReference>
<reference evidence="1 2" key="1">
    <citation type="submission" date="2017-10" db="EMBL/GenBank/DDBJ databases">
        <title>Bacillus sp. nov., a halophilic bacterium isolated from a Yangshapao Lake.</title>
        <authorList>
            <person name="Wang H."/>
        </authorList>
    </citation>
    <scope>NUCLEOTIDE SEQUENCE [LARGE SCALE GENOMIC DNA]</scope>
    <source>
        <strain evidence="1 2">YSP-3</strain>
    </source>
</reference>
<dbReference type="AlphaFoldDB" id="A0A2W0H983"/>
<protein>
    <submittedName>
        <fullName evidence="1">Uncharacterized protein</fullName>
    </submittedName>
</protein>
<name>A0A2W0H983_9BACI</name>
<organism evidence="1 2">
    <name type="scientific">Alteribacter lacisalsi</name>
    <dbReference type="NCBI Taxonomy" id="2045244"/>
    <lineage>
        <taxon>Bacteria</taxon>
        <taxon>Bacillati</taxon>
        <taxon>Bacillota</taxon>
        <taxon>Bacilli</taxon>
        <taxon>Bacillales</taxon>
        <taxon>Bacillaceae</taxon>
        <taxon>Alteribacter</taxon>
    </lineage>
</organism>
<dbReference type="EMBL" id="PDOF01000001">
    <property type="protein sequence ID" value="PYZ98403.1"/>
    <property type="molecule type" value="Genomic_DNA"/>
</dbReference>
<evidence type="ECO:0000313" key="1">
    <source>
        <dbReference type="EMBL" id="PYZ98403.1"/>
    </source>
</evidence>
<evidence type="ECO:0000313" key="2">
    <source>
        <dbReference type="Proteomes" id="UP000248066"/>
    </source>
</evidence>